<accession>A0A3B0WTZ4</accession>
<feature type="region of interest" description="Disordered" evidence="1">
    <location>
        <begin position="89"/>
        <end position="110"/>
    </location>
</feature>
<reference evidence="2" key="1">
    <citation type="submission" date="2018-06" db="EMBL/GenBank/DDBJ databases">
        <authorList>
            <person name="Zhirakovskaya E."/>
        </authorList>
    </citation>
    <scope>NUCLEOTIDE SEQUENCE</scope>
</reference>
<feature type="compositionally biased region" description="Polar residues" evidence="1">
    <location>
        <begin position="206"/>
        <end position="224"/>
    </location>
</feature>
<protein>
    <submittedName>
        <fullName evidence="2">Uncharacterized protein</fullName>
    </submittedName>
</protein>
<dbReference type="AlphaFoldDB" id="A0A3B0WTZ4"/>
<proteinExistence type="predicted"/>
<feature type="non-terminal residue" evidence="2">
    <location>
        <position position="1"/>
    </location>
</feature>
<evidence type="ECO:0000256" key="1">
    <source>
        <dbReference type="SAM" id="MobiDB-lite"/>
    </source>
</evidence>
<name>A0A3B0WTZ4_9ZZZZ</name>
<sequence length="224" mass="24566">LVSMVPYVGDALAKTAKGARLAKKIAGLQKKISSAIEAIQKLKSLQMSRLKNGTAKLRAKMKKDAADKFAKSKKCKTCKAPANKFGTKTPDANGQWKKGEKGDGEWYPDADTEKGKEILEVTGGKPVKYKDGYPDFSPYAKDKVEIPMTGNRGKDFAMARNEMRKKTGDPKWPGRPGKTEPKGYTWHHKEDGTTMELVPDGVHGNVSHSGGDSLVNQLNDQPQY</sequence>
<feature type="region of interest" description="Disordered" evidence="1">
    <location>
        <begin position="164"/>
        <end position="224"/>
    </location>
</feature>
<gene>
    <name evidence="2" type="ORF">MNBD_GAMMA08-1007</name>
</gene>
<feature type="compositionally biased region" description="Basic and acidic residues" evidence="1">
    <location>
        <begin position="177"/>
        <end position="192"/>
    </location>
</feature>
<evidence type="ECO:0000313" key="2">
    <source>
        <dbReference type="EMBL" id="VAW59465.1"/>
    </source>
</evidence>
<organism evidence="2">
    <name type="scientific">hydrothermal vent metagenome</name>
    <dbReference type="NCBI Taxonomy" id="652676"/>
    <lineage>
        <taxon>unclassified sequences</taxon>
        <taxon>metagenomes</taxon>
        <taxon>ecological metagenomes</taxon>
    </lineage>
</organism>
<dbReference type="InterPro" id="IPR032869">
    <property type="entry name" value="WHH_dom_containing"/>
</dbReference>
<dbReference type="Pfam" id="PF14414">
    <property type="entry name" value="WHH"/>
    <property type="match status" value="1"/>
</dbReference>
<dbReference type="EMBL" id="UOFH01000083">
    <property type="protein sequence ID" value="VAW59465.1"/>
    <property type="molecule type" value="Genomic_DNA"/>
</dbReference>